<dbReference type="AlphaFoldDB" id="A0A369VQJ6"/>
<accession>A0A369VQJ6</accession>
<evidence type="ECO:0000313" key="1">
    <source>
        <dbReference type="EMBL" id="RDE04668.1"/>
    </source>
</evidence>
<proteinExistence type="predicted"/>
<name>A0A369VQJ6_9SPHN</name>
<protein>
    <submittedName>
        <fullName evidence="1">Uncharacterized protein</fullName>
    </submittedName>
</protein>
<reference evidence="1 2" key="1">
    <citation type="submission" date="2018-07" db="EMBL/GenBank/DDBJ databases">
        <title>a novel species of Sphingomonas isolated from the rhizosphere soil of Araceae plant.</title>
        <authorList>
            <person name="Zhiyong W."/>
            <person name="Qinglan Z."/>
            <person name="Zhiwei F."/>
            <person name="Ding X."/>
            <person name="Gejiao W."/>
            <person name="Shixue Z."/>
        </authorList>
    </citation>
    <scope>NUCLEOTIDE SEQUENCE [LARGE SCALE GENOMIC DNA]</scope>
    <source>
        <strain evidence="1 2">WZY 27</strain>
    </source>
</reference>
<comment type="caution">
    <text evidence="1">The sequence shown here is derived from an EMBL/GenBank/DDBJ whole genome shotgun (WGS) entry which is preliminary data.</text>
</comment>
<keyword evidence="2" id="KW-1185">Reference proteome</keyword>
<gene>
    <name evidence="1" type="ORF">DVW87_13840</name>
</gene>
<evidence type="ECO:0000313" key="2">
    <source>
        <dbReference type="Proteomes" id="UP000253918"/>
    </source>
</evidence>
<sequence>MLHAHIFSEPAPAPTDFHLLPPLTPADYLRICRKASGKSVDQVAEVIEPRHRRRSAVAALIRDLETPGTTANHVTLLDPLHGAFRFSSDVYFQLMTRPPERHPIICRQCGCDRHHRCHHEEIGDCDWTLPGLCSRCADGERC</sequence>
<dbReference type="Proteomes" id="UP000253918">
    <property type="component" value="Unassembled WGS sequence"/>
</dbReference>
<dbReference type="RefSeq" id="WP_114688404.1">
    <property type="nucleotide sequence ID" value="NZ_QQNB01000003.1"/>
</dbReference>
<dbReference type="EMBL" id="QQNB01000003">
    <property type="protein sequence ID" value="RDE04668.1"/>
    <property type="molecule type" value="Genomic_DNA"/>
</dbReference>
<organism evidence="1 2">
    <name type="scientific">Sphingomonas aracearum</name>
    <dbReference type="NCBI Taxonomy" id="2283317"/>
    <lineage>
        <taxon>Bacteria</taxon>
        <taxon>Pseudomonadati</taxon>
        <taxon>Pseudomonadota</taxon>
        <taxon>Alphaproteobacteria</taxon>
        <taxon>Sphingomonadales</taxon>
        <taxon>Sphingomonadaceae</taxon>
        <taxon>Sphingomonas</taxon>
    </lineage>
</organism>
<dbReference type="OrthoDB" id="7503969at2"/>